<dbReference type="InterPro" id="IPR003018">
    <property type="entry name" value="GAF"/>
</dbReference>
<dbReference type="InterPro" id="IPR052016">
    <property type="entry name" value="Bact_Sigma-Reg"/>
</dbReference>
<dbReference type="Gene3D" id="3.60.40.10">
    <property type="entry name" value="PPM-type phosphatase domain"/>
    <property type="match status" value="1"/>
</dbReference>
<dbReference type="Pfam" id="PF13581">
    <property type="entry name" value="HATPase_c_2"/>
    <property type="match status" value="1"/>
</dbReference>
<feature type="region of interest" description="Disordered" evidence="2">
    <location>
        <begin position="148"/>
        <end position="202"/>
    </location>
</feature>
<dbReference type="EMBL" id="JBHTMP010000021">
    <property type="protein sequence ID" value="MFD1322548.1"/>
    <property type="molecule type" value="Genomic_DNA"/>
</dbReference>
<dbReference type="InterPro" id="IPR036890">
    <property type="entry name" value="HATPase_C_sf"/>
</dbReference>
<keyword evidence="5" id="KW-1185">Reference proteome</keyword>
<evidence type="ECO:0000256" key="2">
    <source>
        <dbReference type="SAM" id="MobiDB-lite"/>
    </source>
</evidence>
<dbReference type="SUPFAM" id="SSF55781">
    <property type="entry name" value="GAF domain-like"/>
    <property type="match status" value="1"/>
</dbReference>
<organism evidence="4 5">
    <name type="scientific">Micromonospora sonneratiae</name>
    <dbReference type="NCBI Taxonomy" id="1184706"/>
    <lineage>
        <taxon>Bacteria</taxon>
        <taxon>Bacillati</taxon>
        <taxon>Actinomycetota</taxon>
        <taxon>Actinomycetes</taxon>
        <taxon>Micromonosporales</taxon>
        <taxon>Micromonosporaceae</taxon>
        <taxon>Micromonospora</taxon>
    </lineage>
</organism>
<dbReference type="Gene3D" id="3.30.450.40">
    <property type="match status" value="1"/>
</dbReference>
<dbReference type="InterPro" id="IPR029016">
    <property type="entry name" value="GAF-like_dom_sf"/>
</dbReference>
<evidence type="ECO:0000313" key="4">
    <source>
        <dbReference type="EMBL" id="MFD1322548.1"/>
    </source>
</evidence>
<dbReference type="PANTHER" id="PTHR43156:SF2">
    <property type="entry name" value="STAGE II SPORULATION PROTEIN E"/>
    <property type="match status" value="1"/>
</dbReference>
<protein>
    <submittedName>
        <fullName evidence="4">SpoIIE family protein phosphatase</fullName>
    </submittedName>
</protein>
<dbReference type="InterPro" id="IPR003594">
    <property type="entry name" value="HATPase_dom"/>
</dbReference>
<evidence type="ECO:0000313" key="5">
    <source>
        <dbReference type="Proteomes" id="UP001597260"/>
    </source>
</evidence>
<dbReference type="InterPro" id="IPR001932">
    <property type="entry name" value="PPM-type_phosphatase-like_dom"/>
</dbReference>
<dbReference type="RefSeq" id="WP_377571671.1">
    <property type="nucleotide sequence ID" value="NZ_JBHTMP010000021.1"/>
</dbReference>
<dbReference type="Gene3D" id="3.30.565.10">
    <property type="entry name" value="Histidine kinase-like ATPase, C-terminal domain"/>
    <property type="match status" value="1"/>
</dbReference>
<dbReference type="InterPro" id="IPR036457">
    <property type="entry name" value="PPM-type-like_dom_sf"/>
</dbReference>
<accession>A0ABW3YDK6</accession>
<dbReference type="Proteomes" id="UP001597260">
    <property type="component" value="Unassembled WGS sequence"/>
</dbReference>
<dbReference type="Pfam" id="PF01590">
    <property type="entry name" value="GAF"/>
    <property type="match status" value="1"/>
</dbReference>
<reference evidence="5" key="1">
    <citation type="journal article" date="2019" name="Int. J. Syst. Evol. Microbiol.">
        <title>The Global Catalogue of Microorganisms (GCM) 10K type strain sequencing project: providing services to taxonomists for standard genome sequencing and annotation.</title>
        <authorList>
            <consortium name="The Broad Institute Genomics Platform"/>
            <consortium name="The Broad Institute Genome Sequencing Center for Infectious Disease"/>
            <person name="Wu L."/>
            <person name="Ma J."/>
        </authorList>
    </citation>
    <scope>NUCLEOTIDE SEQUENCE [LARGE SCALE GENOMIC DNA]</scope>
    <source>
        <strain evidence="5">JCM 31037</strain>
    </source>
</reference>
<sequence>MSAETGPAFTSGADEHIRRVRLPADRRTPAAARAIVRSVLAEAGLDELLNEALLLTTELSTNAVEHAGTELDIEVVADHQGLTVTVSDFAAGRIEDVTARPRTDATDISQVSERGRGLLLVDHFASRWGTTHQPTGKGVWFRLDCRTGDPAPTTTGPDPAGTGSSGVDPTRSGAKSTPAGARSTSGPGSVLGPPAPTTPGSATLVSTAPSAGAMSALMQVAPDPYADDPLPEFAADLLTRVGEMVGAAGGSVRLDRGDGAGEQLLARYGRQPRPGDDLVRVPLAVNRPYSGELELDAAPSAYAQPLAALMAERLSLHLENDRLRRADVRRQAWLTFLAEASELLAQSLDVELTMALVPQLVVPRLGQWCAVHTTDEWGRLRLAAASHADESVLPQLHKVLQETGPDSVQARLREASRTGSQVPIGAPMDGFAVPLVARGQRLGTLAVGRHQRHRHDPDEVAVLEDVARRAALAIENARIHAERRRVAQTLQRSLLPPVLPVVDGIGFAAEYVPTGDDAEVGGDFYDVLPLPDGRWLMVIGDVSGKGVQAATVTGLVRDVIRVLVGDGKPLPEALSRLNETLLERGGGRYCTLALAAIGRGPDGHLDISLHLAGHDRPVLVRTNGRASLVGTGGTALGLLDTITSPSTDVLLGPGDALVFYTDGVTERRRGRDLFGTERLRDAAAPLAGYSAEVMAARLRSATIGFSAETPRDDIAILVLRNDTIG</sequence>
<evidence type="ECO:0000259" key="3">
    <source>
        <dbReference type="SMART" id="SM00331"/>
    </source>
</evidence>
<proteinExistence type="predicted"/>
<dbReference type="Pfam" id="PF07228">
    <property type="entry name" value="SpoIIE"/>
    <property type="match status" value="1"/>
</dbReference>
<dbReference type="SUPFAM" id="SSF55874">
    <property type="entry name" value="ATPase domain of HSP90 chaperone/DNA topoisomerase II/histidine kinase"/>
    <property type="match status" value="1"/>
</dbReference>
<keyword evidence="1" id="KW-0378">Hydrolase</keyword>
<dbReference type="SMART" id="SM00331">
    <property type="entry name" value="PP2C_SIG"/>
    <property type="match status" value="1"/>
</dbReference>
<name>A0ABW3YDK6_9ACTN</name>
<feature type="domain" description="PPM-type phosphatase" evidence="3">
    <location>
        <begin position="502"/>
        <end position="721"/>
    </location>
</feature>
<dbReference type="SUPFAM" id="SSF81606">
    <property type="entry name" value="PP2C-like"/>
    <property type="match status" value="1"/>
</dbReference>
<evidence type="ECO:0000256" key="1">
    <source>
        <dbReference type="ARBA" id="ARBA00022801"/>
    </source>
</evidence>
<dbReference type="PANTHER" id="PTHR43156">
    <property type="entry name" value="STAGE II SPORULATION PROTEIN E-RELATED"/>
    <property type="match status" value="1"/>
</dbReference>
<comment type="caution">
    <text evidence="4">The sequence shown here is derived from an EMBL/GenBank/DDBJ whole genome shotgun (WGS) entry which is preliminary data.</text>
</comment>
<feature type="compositionally biased region" description="Low complexity" evidence="2">
    <location>
        <begin position="148"/>
        <end position="166"/>
    </location>
</feature>
<gene>
    <name evidence="4" type="ORF">ACFQ4H_15730</name>
</gene>
<dbReference type="CDD" id="cd16936">
    <property type="entry name" value="HATPase_RsbW-like"/>
    <property type="match status" value="1"/>
</dbReference>